<dbReference type="AlphaFoldDB" id="Z4X058"/>
<sequence length="37" mass="3926">MQGWHRNPCKGILGNACMGSLSTPCMGLNKHLGEILG</sequence>
<organism evidence="1 2">
    <name type="scientific">Porphyromonas catoniae ATCC 51270</name>
    <dbReference type="NCBI Taxonomy" id="887901"/>
    <lineage>
        <taxon>Bacteria</taxon>
        <taxon>Pseudomonadati</taxon>
        <taxon>Bacteroidota</taxon>
        <taxon>Bacteroidia</taxon>
        <taxon>Bacteroidales</taxon>
        <taxon>Porphyromonadaceae</taxon>
        <taxon>Porphyromonas</taxon>
    </lineage>
</organism>
<accession>Z4X058</accession>
<reference evidence="1 2" key="1">
    <citation type="submission" date="2014-01" db="EMBL/GenBank/DDBJ databases">
        <authorList>
            <person name="Durkin A.S."/>
            <person name="McCorrison J."/>
            <person name="Torralba M."/>
            <person name="Gillis M."/>
            <person name="Haft D.H."/>
            <person name="Methe B."/>
            <person name="Sutton G."/>
            <person name="Nelson K.E."/>
        </authorList>
    </citation>
    <scope>NUCLEOTIDE SEQUENCE [LARGE SCALE GENOMIC DNA]</scope>
    <source>
        <strain evidence="1 2">ATCC 51270</strain>
    </source>
</reference>
<dbReference type="Proteomes" id="UP000023482">
    <property type="component" value="Unassembled WGS sequence"/>
</dbReference>
<name>Z4X058_9PORP</name>
<evidence type="ECO:0000313" key="1">
    <source>
        <dbReference type="EMBL" id="EWC93074.1"/>
    </source>
</evidence>
<comment type="caution">
    <text evidence="1">The sequence shown here is derived from an EMBL/GenBank/DDBJ whole genome shotgun (WGS) entry which is preliminary data.</text>
</comment>
<protein>
    <submittedName>
        <fullName evidence="1">Uncharacterized protein</fullName>
    </submittedName>
</protein>
<dbReference type="PATRIC" id="fig|887901.3.peg.509"/>
<proteinExistence type="predicted"/>
<dbReference type="EMBL" id="JDFF01000009">
    <property type="protein sequence ID" value="EWC93074.1"/>
    <property type="molecule type" value="Genomic_DNA"/>
</dbReference>
<keyword evidence="2" id="KW-1185">Reference proteome</keyword>
<gene>
    <name evidence="1" type="ORF">HMPREF0636_1386</name>
</gene>
<evidence type="ECO:0000313" key="2">
    <source>
        <dbReference type="Proteomes" id="UP000023482"/>
    </source>
</evidence>